<dbReference type="InterPro" id="IPR038299">
    <property type="entry name" value="DAO_C_sf"/>
</dbReference>
<evidence type="ECO:0000313" key="11">
    <source>
        <dbReference type="Proteomes" id="UP000054735"/>
    </source>
</evidence>
<dbReference type="PANTHER" id="PTHR11985:SF15">
    <property type="entry name" value="GLYCEROL-3-PHOSPHATE DEHYDROGENASE, MITOCHONDRIAL"/>
    <property type="match status" value="1"/>
</dbReference>
<keyword evidence="4" id="KW-0274">FAD</keyword>
<dbReference type="Gene3D" id="1.10.8.870">
    <property type="entry name" value="Alpha-glycerophosphate oxidase, cap domain"/>
    <property type="match status" value="1"/>
</dbReference>
<dbReference type="NCBIfam" id="NF008899">
    <property type="entry name" value="PRK12266.1"/>
    <property type="match status" value="1"/>
</dbReference>
<dbReference type="GO" id="GO:0046168">
    <property type="term" value="P:glycerol-3-phosphate catabolic process"/>
    <property type="evidence" value="ECO:0007669"/>
    <property type="project" value="TreeGrafter"/>
</dbReference>
<dbReference type="RefSeq" id="WP_058524484.1">
    <property type="nucleotide sequence ID" value="NZ_CAAAHV010000003.1"/>
</dbReference>
<evidence type="ECO:0000256" key="2">
    <source>
        <dbReference type="ARBA" id="ARBA00007330"/>
    </source>
</evidence>
<dbReference type="AlphaFoldDB" id="A0A378I874"/>
<dbReference type="EMBL" id="UGNW01000001">
    <property type="protein sequence ID" value="STX31417.1"/>
    <property type="molecule type" value="Genomic_DNA"/>
</dbReference>
<dbReference type="OrthoDB" id="9766796at2"/>
<dbReference type="EC" id="1.1.5.3" evidence="6"/>
<dbReference type="PROSITE" id="PS00978">
    <property type="entry name" value="FAD_G3PDH_2"/>
    <property type="match status" value="1"/>
</dbReference>
<feature type="domain" description="Alpha-glycerophosphate oxidase C-terminal" evidence="8">
    <location>
        <begin position="382"/>
        <end position="477"/>
    </location>
</feature>
<evidence type="ECO:0000256" key="6">
    <source>
        <dbReference type="RuleBase" id="RU361217"/>
    </source>
</evidence>
<organism evidence="10 12">
    <name type="scientific">Legionella birminghamensis</name>
    <dbReference type="NCBI Taxonomy" id="28083"/>
    <lineage>
        <taxon>Bacteria</taxon>
        <taxon>Pseudomonadati</taxon>
        <taxon>Pseudomonadota</taxon>
        <taxon>Gammaproteobacteria</taxon>
        <taxon>Legionellales</taxon>
        <taxon>Legionellaceae</taxon>
        <taxon>Legionella</taxon>
    </lineage>
</organism>
<dbReference type="PANTHER" id="PTHR11985">
    <property type="entry name" value="GLYCEROL-3-PHOSPHATE DEHYDROGENASE"/>
    <property type="match status" value="1"/>
</dbReference>
<reference evidence="10 12" key="2">
    <citation type="submission" date="2018-06" db="EMBL/GenBank/DDBJ databases">
        <authorList>
            <consortium name="Pathogen Informatics"/>
            <person name="Doyle S."/>
        </authorList>
    </citation>
    <scope>NUCLEOTIDE SEQUENCE [LARGE SCALE GENOMIC DNA]</scope>
    <source>
        <strain evidence="10 12">NCTC12437</strain>
    </source>
</reference>
<dbReference type="InterPro" id="IPR006076">
    <property type="entry name" value="FAD-dep_OxRdtase"/>
</dbReference>
<evidence type="ECO:0000259" key="7">
    <source>
        <dbReference type="Pfam" id="PF01266"/>
    </source>
</evidence>
<evidence type="ECO:0000313" key="10">
    <source>
        <dbReference type="EMBL" id="STX31417.1"/>
    </source>
</evidence>
<protein>
    <recommendedName>
        <fullName evidence="6">Glycerol-3-phosphate dehydrogenase</fullName>
        <ecNumber evidence="6">1.1.5.3</ecNumber>
    </recommendedName>
</protein>
<dbReference type="PRINTS" id="PR01001">
    <property type="entry name" value="FADG3PDH"/>
</dbReference>
<feature type="domain" description="FAD dependent oxidoreductase" evidence="7">
    <location>
        <begin position="6"/>
        <end position="359"/>
    </location>
</feature>
<dbReference type="Gene3D" id="6.10.250.1890">
    <property type="match status" value="1"/>
</dbReference>
<dbReference type="SUPFAM" id="SSF51905">
    <property type="entry name" value="FAD/NAD(P)-binding domain"/>
    <property type="match status" value="1"/>
</dbReference>
<evidence type="ECO:0000313" key="12">
    <source>
        <dbReference type="Proteomes" id="UP000255066"/>
    </source>
</evidence>
<keyword evidence="5 6" id="KW-0560">Oxidoreductase</keyword>
<gene>
    <name evidence="10" type="primary">glpA</name>
    <name evidence="9" type="synonym">glpD</name>
    <name evidence="9" type="ORF">Lbir_2476</name>
    <name evidence="10" type="ORF">NCTC12437_01190</name>
</gene>
<dbReference type="Proteomes" id="UP000054735">
    <property type="component" value="Unassembled WGS sequence"/>
</dbReference>
<evidence type="ECO:0000256" key="1">
    <source>
        <dbReference type="ARBA" id="ARBA00001974"/>
    </source>
</evidence>
<dbReference type="InterPro" id="IPR036188">
    <property type="entry name" value="FAD/NAD-bd_sf"/>
</dbReference>
<dbReference type="Gene3D" id="3.50.50.60">
    <property type="entry name" value="FAD/NAD(P)-binding domain"/>
    <property type="match status" value="1"/>
</dbReference>
<dbReference type="InterPro" id="IPR000447">
    <property type="entry name" value="G3P_DH_FAD-dep"/>
</dbReference>
<proteinExistence type="inferred from homology"/>
<dbReference type="Pfam" id="PF01266">
    <property type="entry name" value="DAO"/>
    <property type="match status" value="1"/>
</dbReference>
<dbReference type="NCBIfam" id="NF009906">
    <property type="entry name" value="PRK13369.1"/>
    <property type="match status" value="1"/>
</dbReference>
<dbReference type="Pfam" id="PF16901">
    <property type="entry name" value="DAO_C"/>
    <property type="match status" value="1"/>
</dbReference>
<accession>A0A378I874</accession>
<keyword evidence="3 6" id="KW-0285">Flavoprotein</keyword>
<evidence type="ECO:0000256" key="4">
    <source>
        <dbReference type="ARBA" id="ARBA00022827"/>
    </source>
</evidence>
<comment type="cofactor">
    <cofactor evidence="1 6">
        <name>FAD</name>
        <dbReference type="ChEBI" id="CHEBI:57692"/>
    </cofactor>
</comment>
<dbReference type="EMBL" id="LNXT01000048">
    <property type="protein sequence ID" value="KTC67874.1"/>
    <property type="molecule type" value="Genomic_DNA"/>
</dbReference>
<evidence type="ECO:0000313" key="9">
    <source>
        <dbReference type="EMBL" id="KTC67874.1"/>
    </source>
</evidence>
<dbReference type="GO" id="GO:0009331">
    <property type="term" value="C:glycerol-3-phosphate dehydrogenase (FAD) complex"/>
    <property type="evidence" value="ECO:0007669"/>
    <property type="project" value="UniProtKB-UniRule"/>
</dbReference>
<dbReference type="GO" id="GO:0004368">
    <property type="term" value="F:glycerol-3-phosphate dehydrogenase (quinone) activity"/>
    <property type="evidence" value="ECO:0007669"/>
    <property type="project" value="UniProtKB-EC"/>
</dbReference>
<evidence type="ECO:0000259" key="8">
    <source>
        <dbReference type="Pfam" id="PF16901"/>
    </source>
</evidence>
<keyword evidence="11" id="KW-1185">Reference proteome</keyword>
<evidence type="ECO:0000256" key="3">
    <source>
        <dbReference type="ARBA" id="ARBA00022630"/>
    </source>
</evidence>
<reference evidence="9 11" key="1">
    <citation type="submission" date="2015-11" db="EMBL/GenBank/DDBJ databases">
        <title>Genomic analysis of 38 Legionella species identifies large and diverse effector repertoires.</title>
        <authorList>
            <person name="Burstein D."/>
            <person name="Amaro F."/>
            <person name="Zusman T."/>
            <person name="Lifshitz Z."/>
            <person name="Cohen O."/>
            <person name="Gilbert J.A."/>
            <person name="Pupko T."/>
            <person name="Shuman H.A."/>
            <person name="Segal G."/>
        </authorList>
    </citation>
    <scope>NUCLEOTIDE SEQUENCE [LARGE SCALE GENOMIC DNA]</scope>
    <source>
        <strain evidence="9 11">CDC#1407-AL-14</strain>
    </source>
</reference>
<dbReference type="PROSITE" id="PS00977">
    <property type="entry name" value="FAD_G3PDH_1"/>
    <property type="match status" value="1"/>
</dbReference>
<name>A0A378I874_9GAMM</name>
<comment type="catalytic activity">
    <reaction evidence="6">
        <text>a quinone + sn-glycerol 3-phosphate = dihydroxyacetone phosphate + a quinol</text>
        <dbReference type="Rhea" id="RHEA:18977"/>
        <dbReference type="ChEBI" id="CHEBI:24646"/>
        <dbReference type="ChEBI" id="CHEBI:57597"/>
        <dbReference type="ChEBI" id="CHEBI:57642"/>
        <dbReference type="ChEBI" id="CHEBI:132124"/>
        <dbReference type="EC" id="1.1.5.3"/>
    </reaction>
</comment>
<comment type="similarity">
    <text evidence="2 6">Belongs to the FAD-dependent glycerol-3-phosphate dehydrogenase family.</text>
</comment>
<sequence length="495" mass="55991">MVKGYDVAVIGGGINGCGIAADAAERGLSVILLEKDDIGSKTSSNSSKLIHGGLRYLEYYDFSLVKKALDERQLLLSLAPHLVYPTSFVLPYLQSMRPTWLLRTGLFLYDNLSRKNKLPRSRLIKRNKSPDYFRALNPEFSKGFLFSDCTTDDSRLTLVNALLAKEYGAAILPNTELIAAETHNNQWMLRTRNKSQQVETVNAKVVINAAGPWVEPLNNLLGIESYYKISMVQGSHFVVHKLYEGDHAYLLQNTDNRIVFVIPYHGHTMIGTTDVPFSGDLDHVAISPLEINYLFQLIRGYFKHHLTHGDIINTWSGVRPLLFKPGESPQALSRDYLFHLNQSPAPVITIYGGKITTYRQLACEAIDQLKPVFPRLQPASSAKIALPGAVLDSMSFNEYQFHAKEIYHWLNPTILNRYLRSYGTRTEFILADCKKMTDLGENIGHGLYTKEIDYLMGQEWASCAEDILWRRTKLGLELSVQEKVKLENYCRQHGG</sequence>
<dbReference type="STRING" id="28083.Lbir_2476"/>
<evidence type="ECO:0000256" key="5">
    <source>
        <dbReference type="ARBA" id="ARBA00023002"/>
    </source>
</evidence>
<dbReference type="InterPro" id="IPR031656">
    <property type="entry name" value="DAO_C"/>
</dbReference>
<dbReference type="Proteomes" id="UP000255066">
    <property type="component" value="Unassembled WGS sequence"/>
</dbReference>
<dbReference type="Gene3D" id="3.30.9.10">
    <property type="entry name" value="D-Amino Acid Oxidase, subunit A, domain 2"/>
    <property type="match status" value="1"/>
</dbReference>